<evidence type="ECO:0000313" key="8">
    <source>
        <dbReference type="Proteomes" id="UP000595897"/>
    </source>
</evidence>
<name>A0A7R7EIY3_9FIRM</name>
<dbReference type="InterPro" id="IPR052165">
    <property type="entry name" value="Membrane_assoc_protease"/>
</dbReference>
<evidence type="ECO:0000256" key="5">
    <source>
        <dbReference type="SAM" id="Phobius"/>
    </source>
</evidence>
<dbReference type="AlphaFoldDB" id="A0A7R7EIY3"/>
<organism evidence="7 8">
    <name type="scientific">Anaeromicropila herbilytica</name>
    <dbReference type="NCBI Taxonomy" id="2785025"/>
    <lineage>
        <taxon>Bacteria</taxon>
        <taxon>Bacillati</taxon>
        <taxon>Bacillota</taxon>
        <taxon>Clostridia</taxon>
        <taxon>Lachnospirales</taxon>
        <taxon>Lachnospiraceae</taxon>
        <taxon>Anaeromicropila</taxon>
    </lineage>
</organism>
<feature type="transmembrane region" description="Helical" evidence="5">
    <location>
        <begin position="36"/>
        <end position="62"/>
    </location>
</feature>
<accession>A0A7R7EIY3</accession>
<dbReference type="GO" id="GO:0005886">
    <property type="term" value="C:plasma membrane"/>
    <property type="evidence" value="ECO:0007669"/>
    <property type="project" value="TreeGrafter"/>
</dbReference>
<dbReference type="RefSeq" id="WP_271714961.1">
    <property type="nucleotide sequence ID" value="NZ_AP024169.1"/>
</dbReference>
<evidence type="ECO:0000259" key="6">
    <source>
        <dbReference type="Pfam" id="PF01957"/>
    </source>
</evidence>
<evidence type="ECO:0000313" key="7">
    <source>
        <dbReference type="EMBL" id="BCN29696.1"/>
    </source>
</evidence>
<keyword evidence="4 5" id="KW-0472">Membrane</keyword>
<sequence length="146" mass="16232">MESVYWLILLAALLVIEIITLGLTTIWFAIGAFFAFVGSLIGLSVFIQIVLFVVVSVLMLYFTRPVAVKFFNNRTVKTNYQSLIGKEARVLTRIDNFNATGSASLDGQEWTARAADDEKIIEAGVKVTVVDIVGVKLIVKEKREEM</sequence>
<keyword evidence="7" id="KW-0378">Hydrolase</keyword>
<gene>
    <name evidence="7" type="ORF">bsdtb5_09910</name>
</gene>
<evidence type="ECO:0000256" key="1">
    <source>
        <dbReference type="ARBA" id="ARBA00004141"/>
    </source>
</evidence>
<dbReference type="EMBL" id="AP024169">
    <property type="protein sequence ID" value="BCN29696.1"/>
    <property type="molecule type" value="Genomic_DNA"/>
</dbReference>
<protein>
    <submittedName>
        <fullName evidence="7">Protease</fullName>
    </submittedName>
</protein>
<evidence type="ECO:0000256" key="4">
    <source>
        <dbReference type="ARBA" id="ARBA00023136"/>
    </source>
</evidence>
<dbReference type="Gene3D" id="2.40.50.140">
    <property type="entry name" value="Nucleic acid-binding proteins"/>
    <property type="match status" value="1"/>
</dbReference>
<keyword evidence="8" id="KW-1185">Reference proteome</keyword>
<keyword evidence="3 5" id="KW-1133">Transmembrane helix</keyword>
<dbReference type="PANTHER" id="PTHR33507">
    <property type="entry name" value="INNER MEMBRANE PROTEIN YBBJ"/>
    <property type="match status" value="1"/>
</dbReference>
<dbReference type="Proteomes" id="UP000595897">
    <property type="component" value="Chromosome"/>
</dbReference>
<proteinExistence type="predicted"/>
<dbReference type="PANTHER" id="PTHR33507:SF3">
    <property type="entry name" value="INNER MEMBRANE PROTEIN YBBJ"/>
    <property type="match status" value="1"/>
</dbReference>
<dbReference type="GO" id="GO:0008233">
    <property type="term" value="F:peptidase activity"/>
    <property type="evidence" value="ECO:0007669"/>
    <property type="project" value="UniProtKB-KW"/>
</dbReference>
<dbReference type="InterPro" id="IPR012340">
    <property type="entry name" value="NA-bd_OB-fold"/>
</dbReference>
<keyword evidence="2 5" id="KW-0812">Transmembrane</keyword>
<dbReference type="InterPro" id="IPR002810">
    <property type="entry name" value="NfeD-like_C"/>
</dbReference>
<keyword evidence="7" id="KW-0645">Protease</keyword>
<feature type="transmembrane region" description="Helical" evidence="5">
    <location>
        <begin position="7"/>
        <end position="30"/>
    </location>
</feature>
<evidence type="ECO:0000256" key="2">
    <source>
        <dbReference type="ARBA" id="ARBA00022692"/>
    </source>
</evidence>
<evidence type="ECO:0000256" key="3">
    <source>
        <dbReference type="ARBA" id="ARBA00022989"/>
    </source>
</evidence>
<dbReference type="GO" id="GO:0006508">
    <property type="term" value="P:proteolysis"/>
    <property type="evidence" value="ECO:0007669"/>
    <property type="project" value="UniProtKB-KW"/>
</dbReference>
<dbReference type="KEGG" id="ahb:bsdtb5_09910"/>
<dbReference type="Pfam" id="PF01957">
    <property type="entry name" value="NfeD"/>
    <property type="match status" value="1"/>
</dbReference>
<feature type="domain" description="NfeD-like C-terminal" evidence="6">
    <location>
        <begin position="81"/>
        <end position="140"/>
    </location>
</feature>
<comment type="subcellular location">
    <subcellularLocation>
        <location evidence="1">Membrane</location>
        <topology evidence="1">Multi-pass membrane protein</topology>
    </subcellularLocation>
</comment>
<dbReference type="SUPFAM" id="SSF141322">
    <property type="entry name" value="NfeD domain-like"/>
    <property type="match status" value="1"/>
</dbReference>
<reference evidence="7 8" key="1">
    <citation type="submission" date="2020-11" db="EMBL/GenBank/DDBJ databases">
        <title>Draft genome sequencing of a Lachnospiraceae strain isolated from anoxic soil subjected to BSD treatment.</title>
        <authorList>
            <person name="Uek A."/>
            <person name="Tonouchi A."/>
        </authorList>
    </citation>
    <scope>NUCLEOTIDE SEQUENCE [LARGE SCALE GENOMIC DNA]</scope>
    <source>
        <strain evidence="7 8">TB5</strain>
    </source>
</reference>